<reference evidence="9" key="1">
    <citation type="submission" date="2022-01" db="EMBL/GenBank/DDBJ databases">
        <authorList>
            <person name="King R."/>
        </authorList>
    </citation>
    <scope>NUCLEOTIDE SEQUENCE</scope>
</reference>
<dbReference type="GO" id="GO:0005737">
    <property type="term" value="C:cytoplasm"/>
    <property type="evidence" value="ECO:0007669"/>
    <property type="project" value="UniProtKB-SubCell"/>
</dbReference>
<keyword evidence="10" id="KW-1185">Reference proteome</keyword>
<dbReference type="EMBL" id="OU892277">
    <property type="protein sequence ID" value="CAG9759850.1"/>
    <property type="molecule type" value="Genomic_DNA"/>
</dbReference>
<dbReference type="AlphaFoldDB" id="A0A9N9MBU1"/>
<evidence type="ECO:0000256" key="6">
    <source>
        <dbReference type="ARBA" id="ARBA00023054"/>
    </source>
</evidence>
<evidence type="ECO:0000256" key="4">
    <source>
        <dbReference type="ARBA" id="ARBA00022692"/>
    </source>
</evidence>
<feature type="transmembrane region" description="Helical" evidence="8">
    <location>
        <begin position="360"/>
        <end position="382"/>
    </location>
</feature>
<evidence type="ECO:0000313" key="9">
    <source>
        <dbReference type="EMBL" id="CAG9759850.1"/>
    </source>
</evidence>
<dbReference type="OrthoDB" id="10062605at2759"/>
<organism evidence="9 10">
    <name type="scientific">Ceutorhynchus assimilis</name>
    <name type="common">cabbage seed weevil</name>
    <dbReference type="NCBI Taxonomy" id="467358"/>
    <lineage>
        <taxon>Eukaryota</taxon>
        <taxon>Metazoa</taxon>
        <taxon>Ecdysozoa</taxon>
        <taxon>Arthropoda</taxon>
        <taxon>Hexapoda</taxon>
        <taxon>Insecta</taxon>
        <taxon>Pterygota</taxon>
        <taxon>Neoptera</taxon>
        <taxon>Endopterygota</taxon>
        <taxon>Coleoptera</taxon>
        <taxon>Polyphaga</taxon>
        <taxon>Cucujiformia</taxon>
        <taxon>Curculionidae</taxon>
        <taxon>Ceutorhynchinae</taxon>
        <taxon>Ceutorhynchus</taxon>
    </lineage>
</organism>
<dbReference type="Proteomes" id="UP001152799">
    <property type="component" value="Chromosome 1"/>
</dbReference>
<keyword evidence="3" id="KW-0963">Cytoplasm</keyword>
<dbReference type="PANTHER" id="PTHR15352:SF1">
    <property type="entry name" value="KASH5-LIKE COILED-COIL DOMAIN-CONTAINING PROTEIN"/>
    <property type="match status" value="1"/>
</dbReference>
<evidence type="ECO:0008006" key="11">
    <source>
        <dbReference type="Google" id="ProtNLM"/>
    </source>
</evidence>
<protein>
    <recommendedName>
        <fullName evidence="11">Lymphoid-restricted membrane protein</fullName>
    </recommendedName>
</protein>
<evidence type="ECO:0000256" key="2">
    <source>
        <dbReference type="ARBA" id="ARBA00004496"/>
    </source>
</evidence>
<evidence type="ECO:0000256" key="3">
    <source>
        <dbReference type="ARBA" id="ARBA00022490"/>
    </source>
</evidence>
<dbReference type="InterPro" id="IPR008677">
    <property type="entry name" value="MRVI1"/>
</dbReference>
<name>A0A9N9MBU1_9CUCU</name>
<proteinExistence type="predicted"/>
<keyword evidence="7 8" id="KW-0472">Membrane</keyword>
<keyword evidence="5 8" id="KW-1133">Transmembrane helix</keyword>
<evidence type="ECO:0000256" key="1">
    <source>
        <dbReference type="ARBA" id="ARBA00004167"/>
    </source>
</evidence>
<dbReference type="GO" id="GO:0016020">
    <property type="term" value="C:membrane"/>
    <property type="evidence" value="ECO:0007669"/>
    <property type="project" value="UniProtKB-SubCell"/>
</dbReference>
<accession>A0A9N9MBU1</accession>
<gene>
    <name evidence="9" type="ORF">CEUTPL_LOCUS591</name>
</gene>
<keyword evidence="4 8" id="KW-0812">Transmembrane</keyword>
<keyword evidence="6" id="KW-0175">Coiled coil</keyword>
<evidence type="ECO:0000256" key="5">
    <source>
        <dbReference type="ARBA" id="ARBA00022989"/>
    </source>
</evidence>
<evidence type="ECO:0000256" key="8">
    <source>
        <dbReference type="SAM" id="Phobius"/>
    </source>
</evidence>
<comment type="subcellular location">
    <subcellularLocation>
        <location evidence="2">Cytoplasm</location>
    </subcellularLocation>
    <subcellularLocation>
        <location evidence="1">Membrane</location>
        <topology evidence="1">Single-pass membrane protein</topology>
    </subcellularLocation>
</comment>
<sequence>MDAAGRSNDSNPIKIELNNNFSGEEMVMNKRKIEKQLSLQDLFGGSTKKKIPAFRRGRSNSDGAAASLNCEAFPSLSNAVLEKLGLHGDKARERLSEESLEKKFTSLALAFSIDSTTIKSRCLRQKRSRDQTETNFNLEIERLKDKLALLKPLCVDVETADLLSTLFAQVDTLTNAASLVSIAAERFGAVQHEERLTESVQLMVGHVQALKQQRDSSRRQLQYTKRVLQEPDANAKDKKLMGKRRASADAVNLSQQPENFKLNRRTSDLSFRATLAKSRPTRLDLGMELNKIKENTLDDVEKLDETPLKEDFEPDLDFLAQTQCDIFSQIRIEFTALMQYFQNLLTELFEKWSQNGYLHVFLNCCAILCFSISVLTLLSIFLDREPPSYWLFNWKN</sequence>
<dbReference type="PANTHER" id="PTHR15352">
    <property type="entry name" value="LYMPHOID-RESTRICTED MEMBRANE PROTEIN, JAW1"/>
    <property type="match status" value="1"/>
</dbReference>
<evidence type="ECO:0000313" key="10">
    <source>
        <dbReference type="Proteomes" id="UP001152799"/>
    </source>
</evidence>
<evidence type="ECO:0000256" key="7">
    <source>
        <dbReference type="ARBA" id="ARBA00023136"/>
    </source>
</evidence>
<dbReference type="Pfam" id="PF05781">
    <property type="entry name" value="MRVI1"/>
    <property type="match status" value="1"/>
</dbReference>